<dbReference type="eggNOG" id="ENOG502QS72">
    <property type="taxonomic scope" value="Eukaryota"/>
</dbReference>
<feature type="compositionally biased region" description="Low complexity" evidence="1">
    <location>
        <begin position="902"/>
        <end position="923"/>
    </location>
</feature>
<dbReference type="InterPro" id="IPR000591">
    <property type="entry name" value="DEP_dom"/>
</dbReference>
<dbReference type="OrthoDB" id="438187at2759"/>
<dbReference type="Pfam" id="PF00610">
    <property type="entry name" value="DEP"/>
    <property type="match status" value="1"/>
</dbReference>
<dbReference type="SMART" id="SM00049">
    <property type="entry name" value="DEP"/>
    <property type="match status" value="1"/>
</dbReference>
<dbReference type="PANTHER" id="PTHR46361">
    <property type="entry name" value="ELECTRON CARRIER/ PROTEIN DISULFIDE OXIDOREDUCTASE"/>
    <property type="match status" value="1"/>
</dbReference>
<gene>
    <name evidence="4" type="ORF">BN1204_068190</name>
    <name evidence="3" type="ORF">NCLIV_068190</name>
</gene>
<dbReference type="PANTHER" id="PTHR46361:SF3">
    <property type="entry name" value="ELECTRON CARRIER_ PROTEIN DISULFIDE OXIDOREDUCTASE"/>
    <property type="match status" value="1"/>
</dbReference>
<feature type="compositionally biased region" description="Basic and acidic residues" evidence="1">
    <location>
        <begin position="295"/>
        <end position="306"/>
    </location>
</feature>
<dbReference type="InParanoid" id="F0VRP7"/>
<feature type="compositionally biased region" description="Basic and acidic residues" evidence="1">
    <location>
        <begin position="1251"/>
        <end position="1279"/>
    </location>
</feature>
<reference evidence="4" key="4">
    <citation type="journal article" date="2015" name="PLoS ONE">
        <title>Comprehensive Evaluation of Toxoplasma gondii VEG and Neospora caninum LIV Genomes with Tachyzoite Stage Transcriptome and Proteome Defines Novel Transcript Features.</title>
        <authorList>
            <person name="Ramaprasad A."/>
            <person name="Mourier T."/>
            <person name="Naeem R."/>
            <person name="Malas T.B."/>
            <person name="Moussa E."/>
            <person name="Panigrahi A."/>
            <person name="Vermont S.J."/>
            <person name="Otto T.D."/>
            <person name="Wastling J."/>
            <person name="Pain A."/>
        </authorList>
    </citation>
    <scope>NUCLEOTIDE SEQUENCE</scope>
    <source>
        <strain evidence="4">Liverpool</strain>
    </source>
</reference>
<dbReference type="InterPro" id="IPR036388">
    <property type="entry name" value="WH-like_DNA-bd_sf"/>
</dbReference>
<feature type="region of interest" description="Disordered" evidence="1">
    <location>
        <begin position="244"/>
        <end position="415"/>
    </location>
</feature>
<feature type="compositionally biased region" description="Basic and acidic residues" evidence="1">
    <location>
        <begin position="1346"/>
        <end position="1359"/>
    </location>
</feature>
<dbReference type="GeneID" id="13445618"/>
<dbReference type="Proteomes" id="UP000007494">
    <property type="component" value="Chromosome XII"/>
</dbReference>
<feature type="region of interest" description="Disordered" evidence="1">
    <location>
        <begin position="1124"/>
        <end position="1359"/>
    </location>
</feature>
<evidence type="ECO:0000313" key="3">
    <source>
        <dbReference type="EMBL" id="CBZ56395.1"/>
    </source>
</evidence>
<proteinExistence type="predicted"/>
<feature type="compositionally biased region" description="Polar residues" evidence="1">
    <location>
        <begin position="1124"/>
        <end position="1134"/>
    </location>
</feature>
<dbReference type="InterPro" id="IPR036249">
    <property type="entry name" value="Thioredoxin-like_sf"/>
</dbReference>
<dbReference type="RefSeq" id="XP_003886420.1">
    <property type="nucleotide sequence ID" value="XM_003886371.1"/>
</dbReference>
<reference evidence="5" key="3">
    <citation type="journal article" date="2012" name="PLoS Pathog.">
        <title>Comparative genomics of the apicomplexan parasites Toxoplasma gondii and Neospora caninum: Coccidia differing in host range and transmission strategy.</title>
        <authorList>
            <person name="Reid A.J."/>
            <person name="Vermont S.J."/>
            <person name="Cotton J.A."/>
            <person name="Harris D."/>
            <person name="Hill-Cawthorne G.A."/>
            <person name="Konen-Waisman S."/>
            <person name="Latham S.M."/>
            <person name="Mourier T."/>
            <person name="Norton R."/>
            <person name="Quail M.A."/>
            <person name="Sanders M."/>
            <person name="Shanmugam D."/>
            <person name="Sohal A."/>
            <person name="Wasmuth J.D."/>
            <person name="Brunk B."/>
            <person name="Grigg M.E."/>
            <person name="Howard J.C."/>
            <person name="Parkinson J."/>
            <person name="Roos D.S."/>
            <person name="Trees A.J."/>
            <person name="Berriman M."/>
            <person name="Pain A."/>
            <person name="Wastling J.M."/>
        </authorList>
    </citation>
    <scope>NUCLEOTIDE SEQUENCE [LARGE SCALE GENOMIC DNA]</scope>
    <source>
        <strain evidence="5">Liverpool</strain>
    </source>
</reference>
<dbReference type="VEuPathDB" id="ToxoDB:NCLIV_068190"/>
<dbReference type="InterPro" id="IPR006869">
    <property type="entry name" value="DUF547"/>
</dbReference>
<dbReference type="PROSITE" id="PS50186">
    <property type="entry name" value="DEP"/>
    <property type="match status" value="1"/>
</dbReference>
<reference evidence="3" key="2">
    <citation type="submission" date="2011-03" db="EMBL/GenBank/DDBJ databases">
        <title>Comparative genomics and transcriptomics of Neospora caninum and Toxoplasma gondii.</title>
        <authorList>
            <person name="Reid A.J."/>
            <person name="Sohal A."/>
            <person name="Harris D."/>
            <person name="Quail M."/>
            <person name="Sanders M."/>
            <person name="Berriman M."/>
            <person name="Wastling J.M."/>
            <person name="Pain A."/>
        </authorList>
    </citation>
    <scope>NUCLEOTIDE SEQUENCE</scope>
    <source>
        <strain evidence="3">Liverpool</strain>
    </source>
</reference>
<dbReference type="Gene3D" id="1.10.10.10">
    <property type="entry name" value="Winged helix-like DNA-binding domain superfamily/Winged helix DNA-binding domain"/>
    <property type="match status" value="1"/>
</dbReference>
<evidence type="ECO:0000313" key="5">
    <source>
        <dbReference type="Proteomes" id="UP000007494"/>
    </source>
</evidence>
<evidence type="ECO:0000256" key="1">
    <source>
        <dbReference type="SAM" id="MobiDB-lite"/>
    </source>
</evidence>
<dbReference type="Pfam" id="PF04784">
    <property type="entry name" value="DUF547"/>
    <property type="match status" value="1"/>
</dbReference>
<name>F0VRP7_NEOCL</name>
<sequence length="1359" mass="149856">MPNQITIFTEAHSRACVRAKRLLTELLLRVQGDLGSPQGRHTRVVLSAYALATLPLSRHADARSAPGGSFAVCQAARDANELVLAREQSGREAVRRVCRENSGREERCYSLTQEVVEEEAGKWKLVEISLSDYPERREELLQLSNSFLVPQIFFNNYWVGGWPELEAHDQQGELETLLETCVDNYEYRRTPAVSRSLWEEREAEKEHRAKCEGVPGPASLSAPRPFFDTPLSLYQRSSIAGRVEEARRASTEGEGSVRRLSTPKHTSSSRFSLRSPRQHTLRRPSPFALPPAAREGSDAEEPRKETAATGLPEWKKTSSLPLEQSISDEAPRSAEPGTPAARRQAPASKMETEDEKGEKERETGGSAVEPGRDGDEDESEEEKGEAGVGEREGEKEGGGERGGEENEGRKDEPRDKRRISYLAEYVCGKVEKTPTRWATSSPYCWPATCNRSVSLQLLDPRVRPPTYSPRRSASSKEAEELKRRDRFYAGAFVVPASAADVDSGKYVICTDPQTGHNMKKITYAELLKTLRVILPFSDRTAYLRTHKQCFVASEAVDAFCSKLHFPTREAAVQFGRDLVRHSVIQLANQDQLVVFSDSPALLYRLQMHQEPLVLNWTVIWTKPVVTSLMGLSRYLYTLFHDLEEDHQEEKTSLVDQAGVKNDARYLDFQIAVCELQTVDLLNLKSESVKKAFLMNVYNLLCKHALIELGVPADSTSRKNFFSSVSYCIGGYRFTLNELENGLLRCNRRACYSLTKPFGFRDQRLQFVLSEFDSRIHFGLNYGTKSGPPVRFYEAESIEEELRIAAEAFCESNSNVHVDVPGKTLWLSKIFRWYENDFAVTNVKMALFLLPLLRGEKRENITSLLRAAKVDLSLPHSPRTGSVPPSRFAVDGDDRCMREADLPFSPSSLRSSASSAAPPASPSAVAHGVSYPAGARKEGFVHAPPLHVSSCPTAFHHPLPDAHAAQRERDTASSPPHTPGLPALHTQSEREGASPQTAPVPPPRVTTESGPPGSGVPARGRGVHTPGGGSTPGTFFQKLLTRSRTSLAIEGSPLAHAASLFSRSGSGSFLPGSSNAFKIKYLDYDWSPNITVSHRYRGSWFGDMVGRVQTVLPTQVINMSLHAYSTTGHGSQPESSPKPFLPPSEKDEKRGENPGASSPGAPRLPSAAVTSDASTALAPGPARAAADTGAAVPAAIGETEGEKTRDLEEEGKTQGGEKRQEERDGREKTTQDAQDTDWTPGVAAAGKKAERRRSNAEKLWGKKGEKREEEEGERREDRSVAGRTGFLKARTRKAQADRGKDTGDAWSQTTKQPEEAENPGEPSSDGAPLGGSTPAETPQKRRGRPRQLKEKFQMKVAERK</sequence>
<feature type="compositionally biased region" description="Basic and acidic residues" evidence="1">
    <location>
        <begin position="1293"/>
        <end position="1302"/>
    </location>
</feature>
<feature type="region of interest" description="Disordered" evidence="1">
    <location>
        <begin position="460"/>
        <end position="479"/>
    </location>
</feature>
<keyword evidence="5" id="KW-1185">Reference proteome</keyword>
<feature type="compositionally biased region" description="Acidic residues" evidence="1">
    <location>
        <begin position="374"/>
        <end position="383"/>
    </location>
</feature>
<dbReference type="InterPro" id="IPR036390">
    <property type="entry name" value="WH_DNA-bd_sf"/>
</dbReference>
<dbReference type="SUPFAM" id="SSF52833">
    <property type="entry name" value="Thioredoxin-like"/>
    <property type="match status" value="1"/>
</dbReference>
<evidence type="ECO:0000259" key="2">
    <source>
        <dbReference type="PROSITE" id="PS50186"/>
    </source>
</evidence>
<evidence type="ECO:0000313" key="4">
    <source>
        <dbReference type="EMBL" id="CEL71155.1"/>
    </source>
</evidence>
<dbReference type="SUPFAM" id="SSF46785">
    <property type="entry name" value="Winged helix' DNA-binding domain"/>
    <property type="match status" value="1"/>
</dbReference>
<dbReference type="GO" id="GO:0035556">
    <property type="term" value="P:intracellular signal transduction"/>
    <property type="evidence" value="ECO:0007669"/>
    <property type="project" value="InterPro"/>
</dbReference>
<feature type="compositionally biased region" description="Basic and acidic residues" evidence="1">
    <location>
        <begin position="1199"/>
        <end position="1229"/>
    </location>
</feature>
<organism evidence="3 5">
    <name type="scientific">Neospora caninum (strain Liverpool)</name>
    <dbReference type="NCBI Taxonomy" id="572307"/>
    <lineage>
        <taxon>Eukaryota</taxon>
        <taxon>Sar</taxon>
        <taxon>Alveolata</taxon>
        <taxon>Apicomplexa</taxon>
        <taxon>Conoidasida</taxon>
        <taxon>Coccidia</taxon>
        <taxon>Eucoccidiorida</taxon>
        <taxon>Eimeriorina</taxon>
        <taxon>Sarcocystidae</taxon>
        <taxon>Neospora</taxon>
    </lineage>
</organism>
<dbReference type="CDD" id="cd04371">
    <property type="entry name" value="DEP"/>
    <property type="match status" value="1"/>
</dbReference>
<feature type="compositionally biased region" description="Low complexity" evidence="1">
    <location>
        <begin position="1172"/>
        <end position="1196"/>
    </location>
</feature>
<feature type="compositionally biased region" description="Basic and acidic residues" evidence="1">
    <location>
        <begin position="384"/>
        <end position="415"/>
    </location>
</feature>
<feature type="compositionally biased region" description="Polar residues" evidence="1">
    <location>
        <begin position="317"/>
        <end position="327"/>
    </location>
</feature>
<feature type="domain" description="DEP" evidence="2">
    <location>
        <begin position="530"/>
        <end position="607"/>
    </location>
</feature>
<dbReference type="OMA" id="IAVCELQ"/>
<feature type="region of interest" description="Disordered" evidence="1">
    <location>
        <begin position="898"/>
        <end position="925"/>
    </location>
</feature>
<feature type="compositionally biased region" description="Basic and acidic residues" evidence="1">
    <location>
        <begin position="957"/>
        <end position="970"/>
    </location>
</feature>
<dbReference type="EMBL" id="LN714487">
    <property type="protein sequence ID" value="CEL71155.1"/>
    <property type="molecule type" value="Genomic_DNA"/>
</dbReference>
<feature type="compositionally biased region" description="Basic and acidic residues" evidence="1">
    <location>
        <begin position="244"/>
        <end position="257"/>
    </location>
</feature>
<dbReference type="PROSITE" id="PS51354">
    <property type="entry name" value="GLUTAREDOXIN_2"/>
    <property type="match status" value="1"/>
</dbReference>
<protein>
    <recommendedName>
        <fullName evidence="2">DEP domain-containing protein</fullName>
    </recommendedName>
</protein>
<reference evidence="3" key="1">
    <citation type="submission" date="2011-02" db="EMBL/GenBank/DDBJ databases">
        <authorList>
            <person name="Aslett M."/>
        </authorList>
    </citation>
    <scope>NUCLEOTIDE SEQUENCE</scope>
    <source>
        <strain evidence="3">Liverpool</strain>
    </source>
</reference>
<dbReference type="Gene3D" id="3.40.30.10">
    <property type="entry name" value="Glutaredoxin"/>
    <property type="match status" value="1"/>
</dbReference>
<feature type="region of interest" description="Disordered" evidence="1">
    <location>
        <begin position="951"/>
        <end position="1034"/>
    </location>
</feature>
<dbReference type="EMBL" id="FR823393">
    <property type="protein sequence ID" value="CBZ56395.1"/>
    <property type="molecule type" value="Genomic_DNA"/>
</dbReference>
<accession>F0VRP7</accession>
<feature type="compositionally biased region" description="Polar residues" evidence="1">
    <location>
        <begin position="263"/>
        <end position="272"/>
    </location>
</feature>